<reference evidence="1 2" key="1">
    <citation type="submission" date="2013-11" db="EMBL/GenBank/DDBJ databases">
        <title>The Genome Sequence of Phytophthora parasitica P1976.</title>
        <authorList>
            <consortium name="The Broad Institute Genomics Platform"/>
            <person name="Russ C."/>
            <person name="Tyler B."/>
            <person name="Panabieres F."/>
            <person name="Shan W."/>
            <person name="Tripathy S."/>
            <person name="Grunwald N."/>
            <person name="Machado M."/>
            <person name="Johnson C.S."/>
            <person name="Walker B."/>
            <person name="Young S."/>
            <person name="Zeng Q."/>
            <person name="Gargeya S."/>
            <person name="Fitzgerald M."/>
            <person name="Haas B."/>
            <person name="Abouelleil A."/>
            <person name="Allen A.W."/>
            <person name="Alvarado L."/>
            <person name="Arachchi H.M."/>
            <person name="Berlin A.M."/>
            <person name="Chapman S.B."/>
            <person name="Gainer-Dewar J."/>
            <person name="Goldberg J."/>
            <person name="Griggs A."/>
            <person name="Gujja S."/>
            <person name="Hansen M."/>
            <person name="Howarth C."/>
            <person name="Imamovic A."/>
            <person name="Ireland A."/>
            <person name="Larimer J."/>
            <person name="McCowan C."/>
            <person name="Murphy C."/>
            <person name="Pearson M."/>
            <person name="Poon T.W."/>
            <person name="Priest M."/>
            <person name="Roberts A."/>
            <person name="Saif S."/>
            <person name="Shea T."/>
            <person name="Sisk P."/>
            <person name="Sykes S."/>
            <person name="Wortman J."/>
            <person name="Nusbaum C."/>
            <person name="Birren B."/>
        </authorList>
    </citation>
    <scope>NUCLEOTIDE SEQUENCE [LARGE SCALE GENOMIC DNA]</scope>
    <source>
        <strain evidence="1 2">P1976</strain>
    </source>
</reference>
<dbReference type="AlphaFoldDB" id="A0A080YZF5"/>
<protein>
    <submittedName>
        <fullName evidence="1">Uncharacterized protein</fullName>
    </submittedName>
</protein>
<name>A0A080YZF5_PHYNI</name>
<dbReference type="EMBL" id="ANJA01004040">
    <property type="protein sequence ID" value="ETO59766.1"/>
    <property type="molecule type" value="Genomic_DNA"/>
</dbReference>
<gene>
    <name evidence="1" type="ORF">F444_21923</name>
</gene>
<organism evidence="1 2">
    <name type="scientific">Phytophthora nicotianae P1976</name>
    <dbReference type="NCBI Taxonomy" id="1317066"/>
    <lineage>
        <taxon>Eukaryota</taxon>
        <taxon>Sar</taxon>
        <taxon>Stramenopiles</taxon>
        <taxon>Oomycota</taxon>
        <taxon>Peronosporomycetes</taxon>
        <taxon>Peronosporales</taxon>
        <taxon>Peronosporaceae</taxon>
        <taxon>Phytophthora</taxon>
    </lineage>
</organism>
<comment type="caution">
    <text evidence="1">The sequence shown here is derived from an EMBL/GenBank/DDBJ whole genome shotgun (WGS) entry which is preliminary data.</text>
</comment>
<evidence type="ECO:0000313" key="2">
    <source>
        <dbReference type="Proteomes" id="UP000028582"/>
    </source>
</evidence>
<dbReference type="PANTHER" id="PTHR22796">
    <property type="entry name" value="URG4-RELATED"/>
    <property type="match status" value="1"/>
</dbReference>
<proteinExistence type="predicted"/>
<dbReference type="PANTHER" id="PTHR22796:SF1">
    <property type="entry name" value="VWFA DOMAIN-CONTAINING PROTEIN"/>
    <property type="match status" value="1"/>
</dbReference>
<dbReference type="OrthoDB" id="166993at2759"/>
<evidence type="ECO:0000313" key="1">
    <source>
        <dbReference type="EMBL" id="ETO59766.1"/>
    </source>
</evidence>
<sequence>MESRFDKDIDGLFSRFQKGVQLIKNDPRLFRGQLFMNVKDVNMNDQQGVFDELVAKLETIFEANRDQNFLTDMYAGQLEINCSPPFGTIDYYNYMENDGARSLMTIVSESSMGFVTGKAFLDCLRIVLAKISILDWTSMDKSAQHFVVADTKQKLSGILRTGCHVSLPLVKDKTIPSHLKEEVLKVGSRERLVISLEDMCEAFPGFMTKWTSLNNTILLDVVKDEELDMGFDVTSLTDKSTKTVGKTIDMLFRYFLSLRGKTYEISRLTTEDQSDFDTFAALYYAVENLRYRVGFTVLWATICRR</sequence>
<accession>A0A080YZF5</accession>
<dbReference type="Proteomes" id="UP000028582">
    <property type="component" value="Unassembled WGS sequence"/>
</dbReference>